<dbReference type="Proteomes" id="UP000232587">
    <property type="component" value="Unassembled WGS sequence"/>
</dbReference>
<comment type="caution">
    <text evidence="1">The sequence shown here is derived from an EMBL/GenBank/DDBJ whole genome shotgun (WGS) entry which is preliminary data.</text>
</comment>
<dbReference type="EMBL" id="PHUF01000003">
    <property type="protein sequence ID" value="PKB19188.1"/>
    <property type="molecule type" value="Genomic_DNA"/>
</dbReference>
<evidence type="ECO:0008006" key="3">
    <source>
        <dbReference type="Google" id="ProtNLM"/>
    </source>
</evidence>
<protein>
    <recommendedName>
        <fullName evidence="3">DUF3037 family protein</fullName>
    </recommendedName>
</protein>
<dbReference type="OrthoDB" id="7585879at2"/>
<accession>A0A2N0HJY9</accession>
<reference evidence="1 2" key="1">
    <citation type="submission" date="2017-11" db="EMBL/GenBank/DDBJ databases">
        <title>Genomic Encyclopedia of Type Strains, Phase III (KMG-III): the genomes of soil and plant-associated and newly described type strains.</title>
        <authorList>
            <person name="Whitman W."/>
        </authorList>
    </citation>
    <scope>NUCLEOTIDE SEQUENCE [LARGE SCALE GENOMIC DNA]</scope>
    <source>
        <strain evidence="1 2">CGMCC 1.12274</strain>
    </source>
</reference>
<evidence type="ECO:0000313" key="1">
    <source>
        <dbReference type="EMBL" id="PKB19188.1"/>
    </source>
</evidence>
<keyword evidence="2" id="KW-1185">Reference proteome</keyword>
<evidence type="ECO:0000313" key="2">
    <source>
        <dbReference type="Proteomes" id="UP000232587"/>
    </source>
</evidence>
<dbReference type="RefSeq" id="WP_157812492.1">
    <property type="nucleotide sequence ID" value="NZ_PHUF01000003.1"/>
</dbReference>
<gene>
    <name evidence="1" type="ORF">B0I00_1418</name>
</gene>
<organism evidence="1 2">
    <name type="scientific">Novosphingobium kunmingense</name>
    <dbReference type="NCBI Taxonomy" id="1211806"/>
    <lineage>
        <taxon>Bacteria</taxon>
        <taxon>Pseudomonadati</taxon>
        <taxon>Pseudomonadota</taxon>
        <taxon>Alphaproteobacteria</taxon>
        <taxon>Sphingomonadales</taxon>
        <taxon>Sphingomonadaceae</taxon>
        <taxon>Novosphingobium</taxon>
    </lineage>
</organism>
<proteinExistence type="predicted"/>
<dbReference type="AlphaFoldDB" id="A0A2N0HJY9"/>
<sequence>MAKSCKFAVIKFASHAQRDERLNVGLLVDRDGVLEVFHSNKLDKLRAISAAIEPADIISDIVELPDLANKLGGRPFENSKVLENLSNLTSFSFVQQGSFDCSTNEIYLYCVSDLLRRYVEPEPAVLRPVKKRSSKLRQDIRKALLSEKIMARREEGLDSHRVIYKHELSQGVVADFVLQNGAMHVVESVDATSDSVSLHRCLYEIAMSALTFEHARINFENQHVRPRLIYSSNAEIEAAISPSLYAAQHQGAEVINWESAEQRAKFITNFVSLAEPVDTAETRPSLFHASALPTRKLN</sequence>
<name>A0A2N0HJY9_9SPHN</name>